<accession>A0AC61DG82</accession>
<protein>
    <submittedName>
        <fullName evidence="1">Uncharacterized protein</fullName>
    </submittedName>
</protein>
<reference evidence="1" key="1">
    <citation type="submission" date="2017-10" db="EMBL/GenBank/DDBJ databases">
        <title>Genome sequence of cellulolytic Lachnospiraceae bacterium XHS1971 isolated from hotspring sediment.</title>
        <authorList>
            <person name="Vasudevan G."/>
            <person name="Joshi A.J."/>
            <person name="Hivarkar S."/>
            <person name="Lanjekar V.B."/>
            <person name="Dhakephalkar P.K."/>
            <person name="Dagar S."/>
        </authorList>
    </citation>
    <scope>NUCLEOTIDE SEQUENCE</scope>
    <source>
        <strain evidence="1">XHS1971</strain>
    </source>
</reference>
<dbReference type="Proteomes" id="UP000224460">
    <property type="component" value="Unassembled WGS sequence"/>
</dbReference>
<comment type="caution">
    <text evidence="1">The sequence shown here is derived from an EMBL/GenBank/DDBJ whole genome shotgun (WGS) entry which is preliminary data.</text>
</comment>
<name>A0AC61DG82_9FIRM</name>
<evidence type="ECO:0000313" key="2">
    <source>
        <dbReference type="Proteomes" id="UP000224460"/>
    </source>
</evidence>
<keyword evidence="2" id="KW-1185">Reference proteome</keyword>
<organism evidence="1 2">
    <name type="scientific">Sporanaerobium hydrogeniformans</name>
    <dbReference type="NCBI Taxonomy" id="3072179"/>
    <lineage>
        <taxon>Bacteria</taxon>
        <taxon>Bacillati</taxon>
        <taxon>Bacillota</taxon>
        <taxon>Clostridia</taxon>
        <taxon>Lachnospirales</taxon>
        <taxon>Lachnospiraceae</taxon>
        <taxon>Sporanaerobium</taxon>
    </lineage>
</organism>
<gene>
    <name evidence="1" type="ORF">CS063_01520</name>
</gene>
<proteinExistence type="predicted"/>
<evidence type="ECO:0000313" key="1">
    <source>
        <dbReference type="EMBL" id="PHV72181.1"/>
    </source>
</evidence>
<dbReference type="EMBL" id="PEDL01000001">
    <property type="protein sequence ID" value="PHV72181.1"/>
    <property type="molecule type" value="Genomic_DNA"/>
</dbReference>
<sequence>MNPLARLWKDKMTVYRFQEITEGDITHEKDGMVCDNIPCKYSKSSLTEASEGAPQLVNRHILFCARDTDIKEGDKVVVTQRNGNTVELAVGEGFPYTSHIEFSVERKEFL</sequence>